<organism evidence="3 4">
    <name type="scientific">Actinacidiphila alni</name>
    <dbReference type="NCBI Taxonomy" id="380248"/>
    <lineage>
        <taxon>Bacteria</taxon>
        <taxon>Bacillati</taxon>
        <taxon>Actinomycetota</taxon>
        <taxon>Actinomycetes</taxon>
        <taxon>Kitasatosporales</taxon>
        <taxon>Streptomycetaceae</taxon>
        <taxon>Actinacidiphila</taxon>
    </lineage>
</organism>
<keyword evidence="4" id="KW-1185">Reference proteome</keyword>
<accession>A0A1I2LDN2</accession>
<feature type="domain" description="Histidine kinase/HSP90-like ATPase" evidence="2">
    <location>
        <begin position="33"/>
        <end position="123"/>
    </location>
</feature>
<dbReference type="PANTHER" id="PTHR35526:SF3">
    <property type="entry name" value="ANTI-SIGMA-F FACTOR RSBW"/>
    <property type="match status" value="1"/>
</dbReference>
<dbReference type="RefSeq" id="WP_093717304.1">
    <property type="nucleotide sequence ID" value="NZ_FONG01000028.1"/>
</dbReference>
<dbReference type="Gene3D" id="3.30.565.10">
    <property type="entry name" value="Histidine kinase-like ATPase, C-terminal domain"/>
    <property type="match status" value="1"/>
</dbReference>
<evidence type="ECO:0000313" key="3">
    <source>
        <dbReference type="EMBL" id="SFF77123.1"/>
    </source>
</evidence>
<dbReference type="GO" id="GO:0004674">
    <property type="term" value="F:protein serine/threonine kinase activity"/>
    <property type="evidence" value="ECO:0007669"/>
    <property type="project" value="UniProtKB-KW"/>
</dbReference>
<dbReference type="Pfam" id="PF13581">
    <property type="entry name" value="HATPase_c_2"/>
    <property type="match status" value="1"/>
</dbReference>
<dbReference type="SUPFAM" id="SSF55874">
    <property type="entry name" value="ATPase domain of HSP90 chaperone/DNA topoisomerase II/histidine kinase"/>
    <property type="match status" value="1"/>
</dbReference>
<evidence type="ECO:0000313" key="4">
    <source>
        <dbReference type="Proteomes" id="UP000199323"/>
    </source>
</evidence>
<proteinExistence type="predicted"/>
<keyword evidence="3" id="KW-0418">Kinase</keyword>
<dbReference type="AlphaFoldDB" id="A0A1I2LDN2"/>
<sequence>MRISGTYTGGSGSIAAARNLVTAFMCRADADGFAPAQRLLGDARLVVSELVTNAVKHTPGPCGIVMELVGDAVRITVWDTSPLRPAAPAPDQVSAGHHGMTIISTLCGPVHVTRRGVGKQVTTTLRADRLPS</sequence>
<evidence type="ECO:0000256" key="1">
    <source>
        <dbReference type="ARBA" id="ARBA00022527"/>
    </source>
</evidence>
<dbReference type="InterPro" id="IPR036890">
    <property type="entry name" value="HATPase_C_sf"/>
</dbReference>
<gene>
    <name evidence="3" type="ORF">SAMN05216251_12833</name>
</gene>
<dbReference type="EMBL" id="FONG01000028">
    <property type="protein sequence ID" value="SFF77123.1"/>
    <property type="molecule type" value="Genomic_DNA"/>
</dbReference>
<dbReference type="CDD" id="cd16936">
    <property type="entry name" value="HATPase_RsbW-like"/>
    <property type="match status" value="1"/>
</dbReference>
<name>A0A1I2LDN2_9ACTN</name>
<evidence type="ECO:0000259" key="2">
    <source>
        <dbReference type="Pfam" id="PF13581"/>
    </source>
</evidence>
<dbReference type="InterPro" id="IPR003594">
    <property type="entry name" value="HATPase_dom"/>
</dbReference>
<dbReference type="InterPro" id="IPR050267">
    <property type="entry name" value="Anti-sigma-factor_SerPK"/>
</dbReference>
<protein>
    <submittedName>
        <fullName evidence="3">Anti-sigma regulatory factor (Ser/Thr protein kinase)</fullName>
    </submittedName>
</protein>
<keyword evidence="1" id="KW-0723">Serine/threonine-protein kinase</keyword>
<reference evidence="3 4" key="1">
    <citation type="submission" date="2016-10" db="EMBL/GenBank/DDBJ databases">
        <authorList>
            <person name="de Groot N.N."/>
        </authorList>
    </citation>
    <scope>NUCLEOTIDE SEQUENCE [LARGE SCALE GENOMIC DNA]</scope>
    <source>
        <strain evidence="3 4">CGMCC 4.3510</strain>
    </source>
</reference>
<keyword evidence="3" id="KW-0808">Transferase</keyword>
<dbReference type="Proteomes" id="UP000199323">
    <property type="component" value="Unassembled WGS sequence"/>
</dbReference>
<dbReference type="PANTHER" id="PTHR35526">
    <property type="entry name" value="ANTI-SIGMA-F FACTOR RSBW-RELATED"/>
    <property type="match status" value="1"/>
</dbReference>